<evidence type="ECO:0000256" key="2">
    <source>
        <dbReference type="ARBA" id="ARBA00022448"/>
    </source>
</evidence>
<dbReference type="AlphaFoldDB" id="A0A1U9KIL7"/>
<feature type="transmembrane region" description="Helical" evidence="6">
    <location>
        <begin position="164"/>
        <end position="186"/>
    </location>
</feature>
<dbReference type="PIRSF" id="PIRSF006060">
    <property type="entry name" value="AA_transporter"/>
    <property type="match status" value="1"/>
</dbReference>
<gene>
    <name evidence="7" type="ORF">A0U92_13710</name>
</gene>
<feature type="transmembrane region" description="Helical" evidence="6">
    <location>
        <begin position="456"/>
        <end position="474"/>
    </location>
</feature>
<protein>
    <submittedName>
        <fullName evidence="7">Amino acid transporter</fullName>
    </submittedName>
</protein>
<feature type="transmembrane region" description="Helical" evidence="6">
    <location>
        <begin position="431"/>
        <end position="450"/>
    </location>
</feature>
<dbReference type="Proteomes" id="UP000188937">
    <property type="component" value="Chromosome"/>
</dbReference>
<feature type="transmembrane region" description="Helical" evidence="6">
    <location>
        <begin position="374"/>
        <end position="394"/>
    </location>
</feature>
<dbReference type="PANTHER" id="PTHR43243">
    <property type="entry name" value="INNER MEMBRANE TRANSPORTER YGJI-RELATED"/>
    <property type="match status" value="1"/>
</dbReference>
<evidence type="ECO:0000256" key="3">
    <source>
        <dbReference type="ARBA" id="ARBA00022692"/>
    </source>
</evidence>
<dbReference type="Gene3D" id="1.20.1740.10">
    <property type="entry name" value="Amino acid/polyamine transporter I"/>
    <property type="match status" value="1"/>
</dbReference>
<keyword evidence="5 6" id="KW-0472">Membrane</keyword>
<feature type="transmembrane region" description="Helical" evidence="6">
    <location>
        <begin position="322"/>
        <end position="345"/>
    </location>
</feature>
<evidence type="ECO:0000256" key="6">
    <source>
        <dbReference type="SAM" id="Phobius"/>
    </source>
</evidence>
<keyword evidence="4 6" id="KW-1133">Transmembrane helix</keyword>
<keyword evidence="8" id="KW-1185">Reference proteome</keyword>
<feature type="transmembrane region" description="Helical" evidence="6">
    <location>
        <begin position="34"/>
        <end position="57"/>
    </location>
</feature>
<sequence>MPQPPRPGASSLFRRKSITATPEKSGLKRVLGPATLVALGVGATIGAGLFSLTGIAAGDNAGPAVTLSYIIAAIACGFAGLCYSELAGMIPVAGSAYSYAYVTMGELVAWIIGWDLVLEYAVGAATVSVSWSGYVTSLLAGWGIRLPARLTASPFQTVHLADGGTASGIANIPAAFIIILVSLLLIRGTSASARFNAVIVVLKLSVIAAFIGFGIPWIDTANYHPFIPPNEGTFGHFGVSGVMRAAGTIFFAYIGFDALSTAAQETRNPKRDIPIGILGSLAICALAYVSFSFVLTGIVNYADMAGDPAPVATAIDRTHIAWLQLAVKFGIICGFTSVLLMLLLGQSRVFFAMSRDGLLPALFSRTHARFHTPWLSNLFFMVLTGLLAAFLPIAELGHMTSIGTLLAFIIVCVGVLVLRRQAPDAERKFRVAGGPVIPLAGILSCLVVMMSLDALTWLRLVVWLGIGLGVYFLYGRRKSRLAGAD</sequence>
<dbReference type="GO" id="GO:0016020">
    <property type="term" value="C:membrane"/>
    <property type="evidence" value="ECO:0007669"/>
    <property type="project" value="UniProtKB-SubCell"/>
</dbReference>
<feature type="transmembrane region" description="Helical" evidence="6">
    <location>
        <begin position="277"/>
        <end position="302"/>
    </location>
</feature>
<keyword evidence="2" id="KW-0813">Transport</keyword>
<feature type="transmembrane region" description="Helical" evidence="6">
    <location>
        <begin position="96"/>
        <end position="113"/>
    </location>
</feature>
<proteinExistence type="predicted"/>
<keyword evidence="3 6" id="KW-0812">Transmembrane</keyword>
<reference evidence="7 8" key="1">
    <citation type="submission" date="2016-03" db="EMBL/GenBank/DDBJ databases">
        <title>Acetic acid bacteria sequencing.</title>
        <authorList>
            <person name="Brandt J."/>
            <person name="Jakob F."/>
            <person name="Vogel R.F."/>
        </authorList>
    </citation>
    <scope>NUCLEOTIDE SEQUENCE [LARGE SCALE GENOMIC DNA]</scope>
    <source>
        <strain evidence="7 8">TMW2.1153</strain>
    </source>
</reference>
<name>A0A1U9KIL7_ACEAC</name>
<dbReference type="EMBL" id="CP014692">
    <property type="protein sequence ID" value="AQS85654.1"/>
    <property type="molecule type" value="Genomic_DNA"/>
</dbReference>
<comment type="subcellular location">
    <subcellularLocation>
        <location evidence="1">Membrane</location>
        <topology evidence="1">Multi-pass membrane protein</topology>
    </subcellularLocation>
</comment>
<dbReference type="InterPro" id="IPR002293">
    <property type="entry name" value="AA/rel_permease1"/>
</dbReference>
<feature type="transmembrane region" description="Helical" evidence="6">
    <location>
        <begin position="198"/>
        <end position="218"/>
    </location>
</feature>
<accession>A0A1U9KIL7</accession>
<evidence type="ECO:0000256" key="4">
    <source>
        <dbReference type="ARBA" id="ARBA00022989"/>
    </source>
</evidence>
<dbReference type="OrthoDB" id="9804700at2"/>
<evidence type="ECO:0000313" key="7">
    <source>
        <dbReference type="EMBL" id="AQS85654.1"/>
    </source>
</evidence>
<dbReference type="Pfam" id="PF13520">
    <property type="entry name" value="AA_permease_2"/>
    <property type="match status" value="1"/>
</dbReference>
<dbReference type="PANTHER" id="PTHR43243:SF4">
    <property type="entry name" value="CATIONIC AMINO ACID TRANSPORTER 4"/>
    <property type="match status" value="1"/>
</dbReference>
<evidence type="ECO:0000256" key="1">
    <source>
        <dbReference type="ARBA" id="ARBA00004141"/>
    </source>
</evidence>
<feature type="transmembrane region" description="Helical" evidence="6">
    <location>
        <begin position="120"/>
        <end position="144"/>
    </location>
</feature>
<evidence type="ECO:0000256" key="5">
    <source>
        <dbReference type="ARBA" id="ARBA00023136"/>
    </source>
</evidence>
<feature type="transmembrane region" description="Helical" evidence="6">
    <location>
        <begin position="400"/>
        <end position="419"/>
    </location>
</feature>
<dbReference type="STRING" id="435.A0U92_13710"/>
<evidence type="ECO:0000313" key="8">
    <source>
        <dbReference type="Proteomes" id="UP000188937"/>
    </source>
</evidence>
<dbReference type="eggNOG" id="COG0531">
    <property type="taxonomic scope" value="Bacteria"/>
</dbReference>
<feature type="transmembrane region" description="Helical" evidence="6">
    <location>
        <begin position="69"/>
        <end position="90"/>
    </location>
</feature>
<dbReference type="RefSeq" id="WP_077813702.1">
    <property type="nucleotide sequence ID" value="NZ_CP014692.1"/>
</dbReference>
<dbReference type="GO" id="GO:0015171">
    <property type="term" value="F:amino acid transmembrane transporter activity"/>
    <property type="evidence" value="ECO:0007669"/>
    <property type="project" value="TreeGrafter"/>
</dbReference>
<dbReference type="KEGG" id="aace:A0U92_13710"/>
<feature type="transmembrane region" description="Helical" evidence="6">
    <location>
        <begin position="238"/>
        <end position="256"/>
    </location>
</feature>
<organism evidence="7 8">
    <name type="scientific">Acetobacter aceti</name>
    <dbReference type="NCBI Taxonomy" id="435"/>
    <lineage>
        <taxon>Bacteria</taxon>
        <taxon>Pseudomonadati</taxon>
        <taxon>Pseudomonadota</taxon>
        <taxon>Alphaproteobacteria</taxon>
        <taxon>Acetobacterales</taxon>
        <taxon>Acetobacteraceae</taxon>
        <taxon>Acetobacter</taxon>
        <taxon>Acetobacter subgen. Acetobacter</taxon>
    </lineage>
</organism>